<dbReference type="Proteomes" id="UP000002051">
    <property type="component" value="Chromosome 8"/>
</dbReference>
<keyword evidence="4" id="KW-1185">Reference proteome</keyword>
<dbReference type="HOGENOM" id="CLU_2835042_0_0_1"/>
<evidence type="ECO:0000256" key="1">
    <source>
        <dbReference type="SAM" id="MobiDB-lite"/>
    </source>
</evidence>
<proteinExistence type="predicted"/>
<evidence type="ECO:0000313" key="2">
    <source>
        <dbReference type="EMBL" id="KEH17850.1"/>
    </source>
</evidence>
<gene>
    <name evidence="2" type="ordered locus">MTR_8g006920</name>
</gene>
<feature type="compositionally biased region" description="Basic and acidic residues" evidence="1">
    <location>
        <begin position="11"/>
        <end position="20"/>
    </location>
</feature>
<organism evidence="2 4">
    <name type="scientific">Medicago truncatula</name>
    <name type="common">Barrel medic</name>
    <name type="synonym">Medicago tribuloides</name>
    <dbReference type="NCBI Taxonomy" id="3880"/>
    <lineage>
        <taxon>Eukaryota</taxon>
        <taxon>Viridiplantae</taxon>
        <taxon>Streptophyta</taxon>
        <taxon>Embryophyta</taxon>
        <taxon>Tracheophyta</taxon>
        <taxon>Spermatophyta</taxon>
        <taxon>Magnoliopsida</taxon>
        <taxon>eudicotyledons</taxon>
        <taxon>Gunneridae</taxon>
        <taxon>Pentapetalae</taxon>
        <taxon>rosids</taxon>
        <taxon>fabids</taxon>
        <taxon>Fabales</taxon>
        <taxon>Fabaceae</taxon>
        <taxon>Papilionoideae</taxon>
        <taxon>50 kb inversion clade</taxon>
        <taxon>NPAAA clade</taxon>
        <taxon>Hologalegina</taxon>
        <taxon>IRL clade</taxon>
        <taxon>Trifolieae</taxon>
        <taxon>Medicago</taxon>
    </lineage>
</organism>
<dbReference type="EnsemblPlants" id="KEH17850">
    <property type="protein sequence ID" value="KEH17850"/>
    <property type="gene ID" value="MTR_8g006920"/>
</dbReference>
<reference evidence="3" key="3">
    <citation type="submission" date="2015-04" db="UniProtKB">
        <authorList>
            <consortium name="EnsemblPlants"/>
        </authorList>
    </citation>
    <scope>IDENTIFICATION</scope>
    <source>
        <strain evidence="3">cv. Jemalong A17</strain>
    </source>
</reference>
<evidence type="ECO:0000313" key="3">
    <source>
        <dbReference type="EnsemblPlants" id="KEH17850"/>
    </source>
</evidence>
<accession>A0A072TWI6</accession>
<dbReference type="AlphaFoldDB" id="A0A072TWI6"/>
<reference evidence="2 4" key="1">
    <citation type="journal article" date="2011" name="Nature">
        <title>The Medicago genome provides insight into the evolution of rhizobial symbioses.</title>
        <authorList>
            <person name="Young N.D."/>
            <person name="Debelle F."/>
            <person name="Oldroyd G.E."/>
            <person name="Geurts R."/>
            <person name="Cannon S.B."/>
            <person name="Udvardi M.K."/>
            <person name="Benedito V.A."/>
            <person name="Mayer K.F."/>
            <person name="Gouzy J."/>
            <person name="Schoof H."/>
            <person name="Van de Peer Y."/>
            <person name="Proost S."/>
            <person name="Cook D.R."/>
            <person name="Meyers B.C."/>
            <person name="Spannagl M."/>
            <person name="Cheung F."/>
            <person name="De Mita S."/>
            <person name="Krishnakumar V."/>
            <person name="Gundlach H."/>
            <person name="Zhou S."/>
            <person name="Mudge J."/>
            <person name="Bharti A.K."/>
            <person name="Murray J.D."/>
            <person name="Naoumkina M.A."/>
            <person name="Rosen B."/>
            <person name="Silverstein K.A."/>
            <person name="Tang H."/>
            <person name="Rombauts S."/>
            <person name="Zhao P.X."/>
            <person name="Zhou P."/>
            <person name="Barbe V."/>
            <person name="Bardou P."/>
            <person name="Bechner M."/>
            <person name="Bellec A."/>
            <person name="Berger A."/>
            <person name="Berges H."/>
            <person name="Bidwell S."/>
            <person name="Bisseling T."/>
            <person name="Choisne N."/>
            <person name="Couloux A."/>
            <person name="Denny R."/>
            <person name="Deshpande S."/>
            <person name="Dai X."/>
            <person name="Doyle J.J."/>
            <person name="Dudez A.M."/>
            <person name="Farmer A.D."/>
            <person name="Fouteau S."/>
            <person name="Franken C."/>
            <person name="Gibelin C."/>
            <person name="Gish J."/>
            <person name="Goldstein S."/>
            <person name="Gonzalez A.J."/>
            <person name="Green P.J."/>
            <person name="Hallab A."/>
            <person name="Hartog M."/>
            <person name="Hua A."/>
            <person name="Humphray S.J."/>
            <person name="Jeong D.H."/>
            <person name="Jing Y."/>
            <person name="Jocker A."/>
            <person name="Kenton S.M."/>
            <person name="Kim D.J."/>
            <person name="Klee K."/>
            <person name="Lai H."/>
            <person name="Lang C."/>
            <person name="Lin S."/>
            <person name="Macmil S.L."/>
            <person name="Magdelenat G."/>
            <person name="Matthews L."/>
            <person name="McCorrison J."/>
            <person name="Monaghan E.L."/>
            <person name="Mun J.H."/>
            <person name="Najar F.Z."/>
            <person name="Nicholson C."/>
            <person name="Noirot C."/>
            <person name="O'Bleness M."/>
            <person name="Paule C.R."/>
            <person name="Poulain J."/>
            <person name="Prion F."/>
            <person name="Qin B."/>
            <person name="Qu C."/>
            <person name="Retzel E.F."/>
            <person name="Riddle C."/>
            <person name="Sallet E."/>
            <person name="Samain S."/>
            <person name="Samson N."/>
            <person name="Sanders I."/>
            <person name="Saurat O."/>
            <person name="Scarpelli C."/>
            <person name="Schiex T."/>
            <person name="Segurens B."/>
            <person name="Severin A.J."/>
            <person name="Sherrier D.J."/>
            <person name="Shi R."/>
            <person name="Sims S."/>
            <person name="Singer S.R."/>
            <person name="Sinharoy S."/>
            <person name="Sterck L."/>
            <person name="Viollet A."/>
            <person name="Wang B.B."/>
            <person name="Wang K."/>
            <person name="Wang M."/>
            <person name="Wang X."/>
            <person name="Warfsmann J."/>
            <person name="Weissenbach J."/>
            <person name="White D.D."/>
            <person name="White J.D."/>
            <person name="Wiley G.B."/>
            <person name="Wincker P."/>
            <person name="Xing Y."/>
            <person name="Yang L."/>
            <person name="Yao Z."/>
            <person name="Ying F."/>
            <person name="Zhai J."/>
            <person name="Zhou L."/>
            <person name="Zuber A."/>
            <person name="Denarie J."/>
            <person name="Dixon R.A."/>
            <person name="May G.D."/>
            <person name="Schwartz D.C."/>
            <person name="Rogers J."/>
            <person name="Quetier F."/>
            <person name="Town C.D."/>
            <person name="Roe B.A."/>
        </authorList>
    </citation>
    <scope>NUCLEOTIDE SEQUENCE [LARGE SCALE GENOMIC DNA]</scope>
    <source>
        <strain evidence="2">A17</strain>
        <strain evidence="3 4">cv. Jemalong A17</strain>
    </source>
</reference>
<dbReference type="EMBL" id="CM001224">
    <property type="protein sequence ID" value="KEH17850.1"/>
    <property type="molecule type" value="Genomic_DNA"/>
</dbReference>
<name>A0A072TWI6_MEDTR</name>
<sequence>MRQLLPPSIDEAAHSGRMDEDVLKEGNGVETSQWKILKGLLKESGFMRTWWVKGDMKKRKKDTEVP</sequence>
<feature type="region of interest" description="Disordered" evidence="1">
    <location>
        <begin position="1"/>
        <end position="20"/>
    </location>
</feature>
<protein>
    <submittedName>
        <fullName evidence="2 3">Uncharacterized protein</fullName>
    </submittedName>
</protein>
<reference evidence="2 4" key="2">
    <citation type="journal article" date="2014" name="BMC Genomics">
        <title>An improved genome release (version Mt4.0) for the model legume Medicago truncatula.</title>
        <authorList>
            <person name="Tang H."/>
            <person name="Krishnakumar V."/>
            <person name="Bidwell S."/>
            <person name="Rosen B."/>
            <person name="Chan A."/>
            <person name="Zhou S."/>
            <person name="Gentzbittel L."/>
            <person name="Childs K.L."/>
            <person name="Yandell M."/>
            <person name="Gundlach H."/>
            <person name="Mayer K.F."/>
            <person name="Schwartz D.C."/>
            <person name="Town C.D."/>
        </authorList>
    </citation>
    <scope>GENOME REANNOTATION</scope>
    <source>
        <strain evidence="2">A17</strain>
        <strain evidence="3 4">cv. Jemalong A17</strain>
    </source>
</reference>
<evidence type="ECO:0000313" key="4">
    <source>
        <dbReference type="Proteomes" id="UP000002051"/>
    </source>
</evidence>